<proteinExistence type="predicted"/>
<keyword evidence="1" id="KW-1133">Transmembrane helix</keyword>
<evidence type="ECO:0000313" key="3">
    <source>
        <dbReference type="Proteomes" id="UP000287296"/>
    </source>
</evidence>
<dbReference type="AlphaFoldDB" id="A0A429X0W7"/>
<evidence type="ECO:0000313" key="2">
    <source>
        <dbReference type="EMBL" id="RST57096.1"/>
    </source>
</evidence>
<gene>
    <name evidence="2" type="ORF">D5F11_024440</name>
</gene>
<organism evidence="2 3">
    <name type="scientific">Siminovitchia terrae</name>
    <name type="common">Bacillus terrae</name>
    <dbReference type="NCBI Taxonomy" id="1914933"/>
    <lineage>
        <taxon>Bacteria</taxon>
        <taxon>Bacillati</taxon>
        <taxon>Bacillota</taxon>
        <taxon>Bacilli</taxon>
        <taxon>Bacillales</taxon>
        <taxon>Bacillaceae</taxon>
        <taxon>Siminovitchia</taxon>
    </lineage>
</organism>
<sequence length="91" mass="11141">MKFLAYSIPFFIVLLLWAYFRYDDWQWKNNILQAVFWGIFVPSYDVAFKKIADWRQRKLPFMKNSTGVGMRYLIITKKSTLFYYTFLKTLK</sequence>
<dbReference type="EMBL" id="QYTW02000042">
    <property type="protein sequence ID" value="RST57096.1"/>
    <property type="molecule type" value="Genomic_DNA"/>
</dbReference>
<dbReference type="Proteomes" id="UP000287296">
    <property type="component" value="Unassembled WGS sequence"/>
</dbReference>
<keyword evidence="1" id="KW-0472">Membrane</keyword>
<name>A0A429X0W7_SIMTE</name>
<dbReference type="RefSeq" id="WP_126646680.1">
    <property type="nucleotide sequence ID" value="NZ_DAMDJW010000079.1"/>
</dbReference>
<comment type="caution">
    <text evidence="2">The sequence shown here is derived from an EMBL/GenBank/DDBJ whole genome shotgun (WGS) entry which is preliminary data.</text>
</comment>
<protein>
    <submittedName>
        <fullName evidence="2">Uncharacterized protein</fullName>
    </submittedName>
</protein>
<accession>A0A429X0W7</accession>
<evidence type="ECO:0000256" key="1">
    <source>
        <dbReference type="SAM" id="Phobius"/>
    </source>
</evidence>
<reference evidence="2 3" key="1">
    <citation type="submission" date="2018-12" db="EMBL/GenBank/DDBJ databases">
        <authorList>
            <person name="Sun L."/>
            <person name="Chen Z."/>
        </authorList>
    </citation>
    <scope>NUCLEOTIDE SEQUENCE [LARGE SCALE GENOMIC DNA]</scope>
    <source>
        <strain evidence="2 3">LMG 29736</strain>
    </source>
</reference>
<feature type="transmembrane region" description="Helical" evidence="1">
    <location>
        <begin position="34"/>
        <end position="52"/>
    </location>
</feature>
<keyword evidence="1" id="KW-0812">Transmembrane</keyword>
<dbReference type="OrthoDB" id="9762933at2"/>